<dbReference type="PANTHER" id="PTHR13763:SF0">
    <property type="entry name" value="BREAST CANCER TYPE 1 SUSCEPTIBILITY PROTEIN"/>
    <property type="match status" value="1"/>
</dbReference>
<keyword evidence="3" id="KW-0227">DNA damage</keyword>
<evidence type="ECO:0000259" key="6">
    <source>
        <dbReference type="PROSITE" id="PS50172"/>
    </source>
</evidence>
<dbReference type="PANTHER" id="PTHR13763">
    <property type="entry name" value="BREAST CANCER TYPE 1 SUSCEPTIBILITY PROTEIN BRCA1"/>
    <property type="match status" value="1"/>
</dbReference>
<dbReference type="GO" id="GO:0005634">
    <property type="term" value="C:nucleus"/>
    <property type="evidence" value="ECO:0007669"/>
    <property type="project" value="UniProtKB-SubCell"/>
</dbReference>
<dbReference type="GO" id="GO:0045944">
    <property type="term" value="P:positive regulation of transcription by RNA polymerase II"/>
    <property type="evidence" value="ECO:0007669"/>
    <property type="project" value="TreeGrafter"/>
</dbReference>
<evidence type="ECO:0000256" key="5">
    <source>
        <dbReference type="ARBA" id="ARBA00023242"/>
    </source>
</evidence>
<dbReference type="OrthoDB" id="549017at2759"/>
<proteinExistence type="predicted"/>
<evidence type="ECO:0000256" key="4">
    <source>
        <dbReference type="ARBA" id="ARBA00023204"/>
    </source>
</evidence>
<dbReference type="InterPro" id="IPR001357">
    <property type="entry name" value="BRCT_dom"/>
</dbReference>
<organism evidence="7 8">
    <name type="scientific">Catenaria anguillulae PL171</name>
    <dbReference type="NCBI Taxonomy" id="765915"/>
    <lineage>
        <taxon>Eukaryota</taxon>
        <taxon>Fungi</taxon>
        <taxon>Fungi incertae sedis</taxon>
        <taxon>Blastocladiomycota</taxon>
        <taxon>Blastocladiomycetes</taxon>
        <taxon>Blastocladiales</taxon>
        <taxon>Catenariaceae</taxon>
        <taxon>Catenaria</taxon>
    </lineage>
</organism>
<evidence type="ECO:0000256" key="3">
    <source>
        <dbReference type="ARBA" id="ARBA00022763"/>
    </source>
</evidence>
<dbReference type="PROSITE" id="PS50172">
    <property type="entry name" value="BRCT"/>
    <property type="match status" value="1"/>
</dbReference>
<accession>A0A1Y2HG37</accession>
<dbReference type="InterPro" id="IPR036420">
    <property type="entry name" value="BRCT_dom_sf"/>
</dbReference>
<dbReference type="Proteomes" id="UP000193411">
    <property type="component" value="Unassembled WGS sequence"/>
</dbReference>
<evidence type="ECO:0000256" key="1">
    <source>
        <dbReference type="ARBA" id="ARBA00004123"/>
    </source>
</evidence>
<keyword evidence="2" id="KW-0677">Repeat</keyword>
<dbReference type="STRING" id="765915.A0A1Y2HG37"/>
<dbReference type="GO" id="GO:0004842">
    <property type="term" value="F:ubiquitin-protein transferase activity"/>
    <property type="evidence" value="ECO:0007669"/>
    <property type="project" value="TreeGrafter"/>
</dbReference>
<dbReference type="AlphaFoldDB" id="A0A1Y2HG37"/>
<comment type="subcellular location">
    <subcellularLocation>
        <location evidence="1">Nucleus</location>
    </subcellularLocation>
</comment>
<feature type="domain" description="BRCT" evidence="6">
    <location>
        <begin position="1"/>
        <end position="59"/>
    </location>
</feature>
<evidence type="ECO:0000313" key="8">
    <source>
        <dbReference type="Proteomes" id="UP000193411"/>
    </source>
</evidence>
<sequence>MNLHIVTHVIAKADENMCVVKRTHKYIAACIYGRWVLDVDWLRACEAQKAIVPEADFELYGDTVSGQSLGTRRNRERVESEALSPLAAHTFYFCPTTGAMGHFLAHHLPWLQITTHQLTYTRSPTSPTAGPIPSSDLLLSDTTFALPSSYDPSTHELTGLPTLSRASRATKSGYALRPLDRVGTRTPQVAVRVDPRRPILVVRGATGAAGDKGEEPTWTLEDTRRIEALQGWQVVPLGVVLRSVTECKAVGEVGMDVGGVDERVVRCALGEEVGTD</sequence>
<reference evidence="7 8" key="1">
    <citation type="submission" date="2016-07" db="EMBL/GenBank/DDBJ databases">
        <title>Pervasive Adenine N6-methylation of Active Genes in Fungi.</title>
        <authorList>
            <consortium name="DOE Joint Genome Institute"/>
            <person name="Mondo S.J."/>
            <person name="Dannebaum R.O."/>
            <person name="Kuo R.C."/>
            <person name="Labutti K."/>
            <person name="Haridas S."/>
            <person name="Kuo A."/>
            <person name="Salamov A."/>
            <person name="Ahrendt S.R."/>
            <person name="Lipzen A."/>
            <person name="Sullivan W."/>
            <person name="Andreopoulos W.B."/>
            <person name="Clum A."/>
            <person name="Lindquist E."/>
            <person name="Daum C."/>
            <person name="Ramamoorthy G.K."/>
            <person name="Gryganskyi A."/>
            <person name="Culley D."/>
            <person name="Magnuson J.K."/>
            <person name="James T.Y."/>
            <person name="O'Malley M.A."/>
            <person name="Stajich J.E."/>
            <person name="Spatafora J.W."/>
            <person name="Visel A."/>
            <person name="Grigoriev I.V."/>
        </authorList>
    </citation>
    <scope>NUCLEOTIDE SEQUENCE [LARGE SCALE GENOMIC DNA]</scope>
    <source>
        <strain evidence="7 8">PL171</strain>
    </source>
</reference>
<name>A0A1Y2HG37_9FUNG</name>
<comment type="caution">
    <text evidence="7">The sequence shown here is derived from an EMBL/GenBank/DDBJ whole genome shotgun (WGS) entry which is preliminary data.</text>
</comment>
<evidence type="ECO:0000313" key="7">
    <source>
        <dbReference type="EMBL" id="ORZ33558.1"/>
    </source>
</evidence>
<protein>
    <recommendedName>
        <fullName evidence="6">BRCT domain-containing protein</fullName>
    </recommendedName>
</protein>
<dbReference type="Gene3D" id="3.40.50.10190">
    <property type="entry name" value="BRCT domain"/>
    <property type="match status" value="1"/>
</dbReference>
<dbReference type="EMBL" id="MCFL01000035">
    <property type="protein sequence ID" value="ORZ33558.1"/>
    <property type="molecule type" value="Genomic_DNA"/>
</dbReference>
<dbReference type="GO" id="GO:0000724">
    <property type="term" value="P:double-strand break repair via homologous recombination"/>
    <property type="evidence" value="ECO:0007669"/>
    <property type="project" value="TreeGrafter"/>
</dbReference>
<evidence type="ECO:0000256" key="2">
    <source>
        <dbReference type="ARBA" id="ARBA00022737"/>
    </source>
</evidence>
<keyword evidence="8" id="KW-1185">Reference proteome</keyword>
<dbReference type="InterPro" id="IPR031099">
    <property type="entry name" value="BRCA1-associated"/>
</dbReference>
<keyword evidence="4" id="KW-0234">DNA repair</keyword>
<keyword evidence="5" id="KW-0539">Nucleus</keyword>
<gene>
    <name evidence="7" type="ORF">BCR44DRAFT_1438213</name>
</gene>
<dbReference type="SUPFAM" id="SSF52113">
    <property type="entry name" value="BRCT domain"/>
    <property type="match status" value="1"/>
</dbReference>